<dbReference type="InterPro" id="IPR036397">
    <property type="entry name" value="RNaseH_sf"/>
</dbReference>
<organism evidence="2 3">
    <name type="scientific">Trichonephila clavipes</name>
    <name type="common">Golden silk orbweaver</name>
    <name type="synonym">Nephila clavipes</name>
    <dbReference type="NCBI Taxonomy" id="2585209"/>
    <lineage>
        <taxon>Eukaryota</taxon>
        <taxon>Metazoa</taxon>
        <taxon>Ecdysozoa</taxon>
        <taxon>Arthropoda</taxon>
        <taxon>Chelicerata</taxon>
        <taxon>Arachnida</taxon>
        <taxon>Araneae</taxon>
        <taxon>Araneomorphae</taxon>
        <taxon>Entelegynae</taxon>
        <taxon>Araneoidea</taxon>
        <taxon>Nephilidae</taxon>
        <taxon>Trichonephila</taxon>
    </lineage>
</organism>
<evidence type="ECO:0000313" key="2">
    <source>
        <dbReference type="EMBL" id="GFY19065.1"/>
    </source>
</evidence>
<reference evidence="2" key="1">
    <citation type="submission" date="2020-08" db="EMBL/GenBank/DDBJ databases">
        <title>Multicomponent nature underlies the extraordinary mechanical properties of spider dragline silk.</title>
        <authorList>
            <person name="Kono N."/>
            <person name="Nakamura H."/>
            <person name="Mori M."/>
            <person name="Yoshida Y."/>
            <person name="Ohtoshi R."/>
            <person name="Malay A.D."/>
            <person name="Moran D.A.P."/>
            <person name="Tomita M."/>
            <person name="Numata K."/>
            <person name="Arakawa K."/>
        </authorList>
    </citation>
    <scope>NUCLEOTIDE SEQUENCE</scope>
</reference>
<dbReference type="Gene3D" id="3.30.420.10">
    <property type="entry name" value="Ribonuclease H-like superfamily/Ribonuclease H"/>
    <property type="match status" value="1"/>
</dbReference>
<feature type="domain" description="Tc1-like transposase DDE" evidence="1">
    <location>
        <begin position="4"/>
        <end position="99"/>
    </location>
</feature>
<keyword evidence="3" id="KW-1185">Reference proteome</keyword>
<dbReference type="GO" id="GO:0003676">
    <property type="term" value="F:nucleic acid binding"/>
    <property type="evidence" value="ECO:0007669"/>
    <property type="project" value="InterPro"/>
</dbReference>
<comment type="caution">
    <text evidence="2">The sequence shown here is derived from an EMBL/GenBank/DDBJ whole genome shotgun (WGS) entry which is preliminary data.</text>
</comment>
<dbReference type="AlphaFoldDB" id="A0A8X6SXA1"/>
<dbReference type="InterPro" id="IPR038717">
    <property type="entry name" value="Tc1-like_DDE_dom"/>
</dbReference>
<dbReference type="EMBL" id="BMAU01021350">
    <property type="protein sequence ID" value="GFY19065.1"/>
    <property type="molecule type" value="Genomic_DNA"/>
</dbReference>
<name>A0A8X6SXA1_TRICX</name>
<dbReference type="Pfam" id="PF13358">
    <property type="entry name" value="DDE_3"/>
    <property type="match status" value="1"/>
</dbReference>
<protein>
    <recommendedName>
        <fullName evidence="1">Tc1-like transposase DDE domain-containing protein</fullName>
    </recommendedName>
</protein>
<gene>
    <name evidence="2" type="primary">B5V51_2077</name>
    <name evidence="2" type="ORF">TNCV_3877531</name>
</gene>
<accession>A0A8X6SXA1</accession>
<dbReference type="Proteomes" id="UP000887159">
    <property type="component" value="Unassembled WGS sequence"/>
</dbReference>
<evidence type="ECO:0000313" key="3">
    <source>
        <dbReference type="Proteomes" id="UP000887159"/>
    </source>
</evidence>
<sequence length="100" mass="11557">MISSVISGKGTERMYAFKGMMRQDLYKDVLQNVLIPQLEGWFPNGEPHIFMQDEAPCHTAWSITAFLAEQNIPLLYWLGNSPDMNPIENVWELMKRQVAK</sequence>
<proteinExistence type="predicted"/>
<evidence type="ECO:0000259" key="1">
    <source>
        <dbReference type="Pfam" id="PF13358"/>
    </source>
</evidence>